<gene>
    <name evidence="1" type="ORF">OXU80_19340</name>
</gene>
<sequence>MPELARILDYFAGAFDLMRGRTEGLKRLDISADGFWESFAAIPVALPALALSWIEFRQVEEVVEPGMPRDPVLIYGAHALADLLGWILPVVILMVIARRIGFSRKVVPLIIAANWGGALIAWGFVPYWLMLLAFGAGAGASLVGLVLSIGSIALTVRLVSTALGRDVAAATAVVALMVVASLISYGAVMDVTGVRLL</sequence>
<evidence type="ECO:0000313" key="1">
    <source>
        <dbReference type="EMBL" id="WAJ27002.1"/>
    </source>
</evidence>
<name>A0ACD4NJR5_9HYPH</name>
<keyword evidence="2" id="KW-1185">Reference proteome</keyword>
<dbReference type="Proteomes" id="UP001163223">
    <property type="component" value="Chromosome"/>
</dbReference>
<proteinExistence type="predicted"/>
<accession>A0ACD4NJR5</accession>
<dbReference type="EMBL" id="CP113520">
    <property type="protein sequence ID" value="WAJ27002.1"/>
    <property type="molecule type" value="Genomic_DNA"/>
</dbReference>
<evidence type="ECO:0000313" key="2">
    <source>
        <dbReference type="Proteomes" id="UP001163223"/>
    </source>
</evidence>
<reference evidence="1" key="1">
    <citation type="submission" date="2022-11" db="EMBL/GenBank/DDBJ databases">
        <title>beta-Carotene-producing bacterium, Jeongeuplla avenae sp. nov., alleviates the salt stress of Arabidopsis seedlings.</title>
        <authorList>
            <person name="Jiang L."/>
            <person name="Lee J."/>
        </authorList>
    </citation>
    <scope>NUCLEOTIDE SEQUENCE</scope>
    <source>
        <strain evidence="1">DY_R2A_6</strain>
    </source>
</reference>
<organism evidence="1 2">
    <name type="scientific">Antarcticirhabdus aurantiaca</name>
    <dbReference type="NCBI Taxonomy" id="2606717"/>
    <lineage>
        <taxon>Bacteria</taxon>
        <taxon>Pseudomonadati</taxon>
        <taxon>Pseudomonadota</taxon>
        <taxon>Alphaproteobacteria</taxon>
        <taxon>Hyphomicrobiales</taxon>
        <taxon>Aurantimonadaceae</taxon>
        <taxon>Antarcticirhabdus</taxon>
    </lineage>
</organism>
<protein>
    <submittedName>
        <fullName evidence="1">Uncharacterized protein</fullName>
    </submittedName>
</protein>